<gene>
    <name evidence="2" type="ORF">Slin15195_G052000</name>
</gene>
<evidence type="ECO:0000259" key="1">
    <source>
        <dbReference type="Pfam" id="PF20248"/>
    </source>
</evidence>
<dbReference type="EMBL" id="CP099421">
    <property type="protein sequence ID" value="USW51881.1"/>
    <property type="molecule type" value="Genomic_DNA"/>
</dbReference>
<dbReference type="Proteomes" id="UP001056384">
    <property type="component" value="Chromosome 4"/>
</dbReference>
<evidence type="ECO:0000313" key="2">
    <source>
        <dbReference type="EMBL" id="USW51881.1"/>
    </source>
</evidence>
<keyword evidence="3" id="KW-1185">Reference proteome</keyword>
<dbReference type="Pfam" id="PF20248">
    <property type="entry name" value="DUF6603"/>
    <property type="match status" value="1"/>
</dbReference>
<sequence>MYGIQLASWYSLFPTGGPQDAVMSLLEHLYIPEISVVYHYNKGEASSFVSKGVSIGGMEVKYNKPPVILAGLFRHIVKDDSDLYAGGIKLGITPYNFLAAGMYGDATGPPPKKETFKTMFIFVKLNGPLVELDVAEISGICGGFGYNSNLKFPETSQLARFPLLTTDGSAKYPLDELNALTNSSEGWITPQKGALWLAAGLEIKAFQVVDISAMAAMTWASPSPLVSSREQ</sequence>
<dbReference type="InterPro" id="IPR046538">
    <property type="entry name" value="DUF6603"/>
</dbReference>
<proteinExistence type="predicted"/>
<name>A0A9Q9AWD0_9PEZI</name>
<protein>
    <recommendedName>
        <fullName evidence="1">DUF6603 domain-containing protein</fullName>
    </recommendedName>
</protein>
<feature type="domain" description="DUF6603" evidence="1">
    <location>
        <begin position="52"/>
        <end position="221"/>
    </location>
</feature>
<dbReference type="AlphaFoldDB" id="A0A9Q9AWD0"/>
<reference evidence="2" key="1">
    <citation type="submission" date="2022-06" db="EMBL/GenBank/DDBJ databases">
        <title>Complete genome sequences of two strains of the flax pathogen Septoria linicola.</title>
        <authorList>
            <person name="Lapalu N."/>
            <person name="Simon A."/>
            <person name="Demenou B."/>
            <person name="Paumier D."/>
            <person name="Guillot M.-P."/>
            <person name="Gout L."/>
            <person name="Valade R."/>
        </authorList>
    </citation>
    <scope>NUCLEOTIDE SEQUENCE</scope>
    <source>
        <strain evidence="2">SE15195</strain>
    </source>
</reference>
<accession>A0A9Q9AWD0</accession>
<evidence type="ECO:0000313" key="3">
    <source>
        <dbReference type="Proteomes" id="UP001056384"/>
    </source>
</evidence>
<organism evidence="2 3">
    <name type="scientific">Septoria linicola</name>
    <dbReference type="NCBI Taxonomy" id="215465"/>
    <lineage>
        <taxon>Eukaryota</taxon>
        <taxon>Fungi</taxon>
        <taxon>Dikarya</taxon>
        <taxon>Ascomycota</taxon>
        <taxon>Pezizomycotina</taxon>
        <taxon>Dothideomycetes</taxon>
        <taxon>Dothideomycetidae</taxon>
        <taxon>Mycosphaerellales</taxon>
        <taxon>Mycosphaerellaceae</taxon>
        <taxon>Septoria</taxon>
    </lineage>
</organism>